<name>A0A1Y2SNX9_9GAMM</name>
<accession>A0A1Y2SNX9</accession>
<proteinExistence type="predicted"/>
<reference evidence="1 2" key="1">
    <citation type="submission" date="2017-01" db="EMBL/GenBank/DDBJ databases">
        <title>Deconstructing symbiosis and pathogenesis requirements using a combined genomic-metabolomic approach.</title>
        <authorList>
            <person name="Tobias N.J."/>
            <person name="Wolff H."/>
            <person name="Djahanschiri B."/>
            <person name="Ebersberger I."/>
            <person name="Bode H.B."/>
        </authorList>
    </citation>
    <scope>NUCLEOTIDE SEQUENCE [LARGE SCALE GENOMIC DNA]</scope>
    <source>
        <strain evidence="1 2">DSM 4764</strain>
    </source>
</reference>
<comment type="caution">
    <text evidence="1">The sequence shown here is derived from an EMBL/GenBank/DDBJ whole genome shotgun (WGS) entry which is preliminary data.</text>
</comment>
<dbReference type="AlphaFoldDB" id="A0A1Y2SNX9"/>
<evidence type="ECO:0000313" key="2">
    <source>
        <dbReference type="Proteomes" id="UP000194204"/>
    </source>
</evidence>
<gene>
    <name evidence="1" type="ORF">Xbed_02196</name>
</gene>
<dbReference type="Proteomes" id="UP000194204">
    <property type="component" value="Unassembled WGS sequence"/>
</dbReference>
<evidence type="ECO:0000313" key="1">
    <source>
        <dbReference type="EMBL" id="OTA19693.1"/>
    </source>
</evidence>
<dbReference type="EMBL" id="MUBK01000016">
    <property type="protein sequence ID" value="OTA19693.1"/>
    <property type="molecule type" value="Genomic_DNA"/>
</dbReference>
<sequence>MFNQIPTDNLASLSDNKLCSALGENSDNGNTTLRILDEIKSRENVIDMDKCHAIEISVKERISNFRNSTAWSHDLNRMRELNRIDIEMLKTLQKMGKI</sequence>
<protein>
    <submittedName>
        <fullName evidence="1">Uncharacterized protein</fullName>
    </submittedName>
</protein>
<dbReference type="STRING" id="40578.Xbed_02196"/>
<keyword evidence="2" id="KW-1185">Reference proteome</keyword>
<organism evidence="1 2">
    <name type="scientific">Xenorhabdus beddingii</name>
    <dbReference type="NCBI Taxonomy" id="40578"/>
    <lineage>
        <taxon>Bacteria</taxon>
        <taxon>Pseudomonadati</taxon>
        <taxon>Pseudomonadota</taxon>
        <taxon>Gammaproteobacteria</taxon>
        <taxon>Enterobacterales</taxon>
        <taxon>Morganellaceae</taxon>
        <taxon>Xenorhabdus</taxon>
    </lineage>
</organism>